<comment type="caution">
    <text evidence="2">The sequence shown here is derived from an EMBL/GenBank/DDBJ whole genome shotgun (WGS) entry which is preliminary data.</text>
</comment>
<gene>
    <name evidence="2" type="ORF">OJ962_12560</name>
</gene>
<evidence type="ECO:0000256" key="1">
    <source>
        <dbReference type="SAM" id="SignalP"/>
    </source>
</evidence>
<dbReference type="EMBL" id="JAPCID010000015">
    <property type="protein sequence ID" value="MDA0138328.1"/>
    <property type="molecule type" value="Genomic_DNA"/>
</dbReference>
<name>A0ABT4RIM1_9ACTN</name>
<feature type="chain" id="PRO_5046704191" description="DUF4384 domain-containing protein" evidence="1">
    <location>
        <begin position="26"/>
        <end position="225"/>
    </location>
</feature>
<evidence type="ECO:0008006" key="4">
    <source>
        <dbReference type="Google" id="ProtNLM"/>
    </source>
</evidence>
<dbReference type="Proteomes" id="UP001147700">
    <property type="component" value="Unassembled WGS sequence"/>
</dbReference>
<accession>A0ABT4RIM1</accession>
<proteinExistence type="predicted"/>
<protein>
    <recommendedName>
        <fullName evidence="4">DUF4384 domain-containing protein</fullName>
    </recommendedName>
</protein>
<sequence>MAHRTLLLAAATLAAALAASAPASGKVIEVGRTDAAPACPAAPCLAVSRTTGYQIKVGAERNAFTVPEDGKIVAWSIALGTPSAEQIAYFDMNLGGEASARLTVLRQGRTLYSRTVTQTPVQKLEPFFGQTVQFPLGRALNVKKGYVIALTVPTWAPALTPLLTDQSSWRASRAKGKCNDTGTQTAQQRLDLVTQYRCLYKARLTYSATLVTRPVPTPKNAPAGT</sequence>
<dbReference type="RefSeq" id="WP_202957916.1">
    <property type="nucleotide sequence ID" value="NZ_JAPCID010000015.1"/>
</dbReference>
<keyword evidence="1" id="KW-0732">Signal</keyword>
<feature type="signal peptide" evidence="1">
    <location>
        <begin position="1"/>
        <end position="25"/>
    </location>
</feature>
<evidence type="ECO:0000313" key="3">
    <source>
        <dbReference type="Proteomes" id="UP001147700"/>
    </source>
</evidence>
<reference evidence="2" key="1">
    <citation type="submission" date="2022-10" db="EMBL/GenBank/DDBJ databases">
        <title>The WGS of Solirubrobacter sp. CPCC 204708.</title>
        <authorList>
            <person name="Jiang Z."/>
        </authorList>
    </citation>
    <scope>NUCLEOTIDE SEQUENCE</scope>
    <source>
        <strain evidence="2">CPCC 204708</strain>
    </source>
</reference>
<organism evidence="2 3">
    <name type="scientific">Solirubrobacter deserti</name>
    <dbReference type="NCBI Taxonomy" id="2282478"/>
    <lineage>
        <taxon>Bacteria</taxon>
        <taxon>Bacillati</taxon>
        <taxon>Actinomycetota</taxon>
        <taxon>Thermoleophilia</taxon>
        <taxon>Solirubrobacterales</taxon>
        <taxon>Solirubrobacteraceae</taxon>
        <taxon>Solirubrobacter</taxon>
    </lineage>
</organism>
<keyword evidence="3" id="KW-1185">Reference proteome</keyword>
<evidence type="ECO:0000313" key="2">
    <source>
        <dbReference type="EMBL" id="MDA0138328.1"/>
    </source>
</evidence>